<feature type="transmembrane region" description="Helical" evidence="10">
    <location>
        <begin position="160"/>
        <end position="182"/>
    </location>
</feature>
<dbReference type="OrthoDB" id="508119at2759"/>
<dbReference type="EMBL" id="MCFJ01000010">
    <property type="protein sequence ID" value="ORY61590.1"/>
    <property type="molecule type" value="Genomic_DNA"/>
</dbReference>
<accession>A0A1Y2DQP5</accession>
<dbReference type="InterPro" id="IPR050360">
    <property type="entry name" value="MFS_Sugar_Transporters"/>
</dbReference>
<name>A0A1Y2DQP5_9PEZI</name>
<feature type="transmembrane region" description="Helical" evidence="10">
    <location>
        <begin position="390"/>
        <end position="409"/>
    </location>
</feature>
<evidence type="ECO:0000256" key="3">
    <source>
        <dbReference type="ARBA" id="ARBA00022448"/>
    </source>
</evidence>
<feature type="transmembrane region" description="Helical" evidence="10">
    <location>
        <begin position="286"/>
        <end position="304"/>
    </location>
</feature>
<feature type="transmembrane region" description="Helical" evidence="10">
    <location>
        <begin position="74"/>
        <end position="93"/>
    </location>
</feature>
<dbReference type="InParanoid" id="A0A1Y2DQP5"/>
<evidence type="ECO:0000256" key="8">
    <source>
        <dbReference type="ARBA" id="ARBA00043213"/>
    </source>
</evidence>
<keyword evidence="4 10" id="KW-0812">Transmembrane</keyword>
<feature type="transmembrane region" description="Helical" evidence="10">
    <location>
        <begin position="459"/>
        <end position="477"/>
    </location>
</feature>
<evidence type="ECO:0000256" key="2">
    <source>
        <dbReference type="ARBA" id="ARBA00010992"/>
    </source>
</evidence>
<keyword evidence="5" id="KW-0672">Quinate metabolism</keyword>
<dbReference type="NCBIfam" id="TIGR00879">
    <property type="entry name" value="SP"/>
    <property type="match status" value="1"/>
</dbReference>
<dbReference type="InterPro" id="IPR005829">
    <property type="entry name" value="Sugar_transporter_CS"/>
</dbReference>
<keyword evidence="6 10" id="KW-1133">Transmembrane helix</keyword>
<dbReference type="InterPro" id="IPR003663">
    <property type="entry name" value="Sugar/inositol_transpt"/>
</dbReference>
<evidence type="ECO:0000256" key="4">
    <source>
        <dbReference type="ARBA" id="ARBA00022692"/>
    </source>
</evidence>
<dbReference type="InterPro" id="IPR005828">
    <property type="entry name" value="MFS_sugar_transport-like"/>
</dbReference>
<dbReference type="GO" id="GO:0005351">
    <property type="term" value="F:carbohydrate:proton symporter activity"/>
    <property type="evidence" value="ECO:0007669"/>
    <property type="project" value="TreeGrafter"/>
</dbReference>
<evidence type="ECO:0000256" key="7">
    <source>
        <dbReference type="ARBA" id="ARBA00023136"/>
    </source>
</evidence>
<evidence type="ECO:0000313" key="12">
    <source>
        <dbReference type="EMBL" id="ORY61590.1"/>
    </source>
</evidence>
<feature type="transmembrane region" description="Helical" evidence="10">
    <location>
        <begin position="353"/>
        <end position="370"/>
    </location>
</feature>
<evidence type="ECO:0000256" key="9">
    <source>
        <dbReference type="RuleBase" id="RU003346"/>
    </source>
</evidence>
<dbReference type="PROSITE" id="PS00216">
    <property type="entry name" value="SUGAR_TRANSPORT_1"/>
    <property type="match status" value="1"/>
</dbReference>
<feature type="domain" description="Major facilitator superfamily (MFS) profile" evidence="11">
    <location>
        <begin position="27"/>
        <end position="481"/>
    </location>
</feature>
<feature type="transmembrane region" description="Helical" evidence="10">
    <location>
        <begin position="102"/>
        <end position="119"/>
    </location>
</feature>
<reference evidence="12 13" key="1">
    <citation type="submission" date="2016-07" db="EMBL/GenBank/DDBJ databases">
        <title>Pervasive Adenine N6-methylation of Active Genes in Fungi.</title>
        <authorList>
            <consortium name="DOE Joint Genome Institute"/>
            <person name="Mondo S.J."/>
            <person name="Dannebaum R.O."/>
            <person name="Kuo R.C."/>
            <person name="Labutti K."/>
            <person name="Haridas S."/>
            <person name="Kuo A."/>
            <person name="Salamov A."/>
            <person name="Ahrendt S.R."/>
            <person name="Lipzen A."/>
            <person name="Sullivan W."/>
            <person name="Andreopoulos W.B."/>
            <person name="Clum A."/>
            <person name="Lindquist E."/>
            <person name="Daum C."/>
            <person name="Ramamoorthy G.K."/>
            <person name="Gryganskyi A."/>
            <person name="Culley D."/>
            <person name="Magnuson J.K."/>
            <person name="James T.Y."/>
            <person name="O'Malley M.A."/>
            <person name="Stajich J.E."/>
            <person name="Spatafora J.W."/>
            <person name="Visel A."/>
            <person name="Grigoriev I.V."/>
        </authorList>
    </citation>
    <scope>NUCLEOTIDE SEQUENCE [LARGE SCALE GENOMIC DNA]</scope>
    <source>
        <strain evidence="12 13">CBS 129021</strain>
    </source>
</reference>
<dbReference type="PANTHER" id="PTHR48022:SF34">
    <property type="entry name" value="MAJOR FACILITATOR SUPERFAMILY (MFS) PROFILE DOMAIN-CONTAINING PROTEIN-RELATED"/>
    <property type="match status" value="1"/>
</dbReference>
<dbReference type="GeneID" id="63772566"/>
<dbReference type="Gene3D" id="1.20.1250.20">
    <property type="entry name" value="MFS general substrate transporter like domains"/>
    <property type="match status" value="1"/>
</dbReference>
<evidence type="ECO:0000256" key="10">
    <source>
        <dbReference type="SAM" id="Phobius"/>
    </source>
</evidence>
<evidence type="ECO:0000256" key="5">
    <source>
        <dbReference type="ARBA" id="ARBA00022911"/>
    </source>
</evidence>
<dbReference type="RefSeq" id="XP_040713667.1">
    <property type="nucleotide sequence ID" value="XM_040856354.1"/>
</dbReference>
<evidence type="ECO:0000256" key="6">
    <source>
        <dbReference type="ARBA" id="ARBA00022989"/>
    </source>
</evidence>
<dbReference type="Proteomes" id="UP000193689">
    <property type="component" value="Unassembled WGS sequence"/>
</dbReference>
<dbReference type="InterPro" id="IPR020846">
    <property type="entry name" value="MFS_dom"/>
</dbReference>
<proteinExistence type="inferred from homology"/>
<protein>
    <recommendedName>
        <fullName evidence="8">Quinate transporter</fullName>
    </recommendedName>
</protein>
<dbReference type="SUPFAM" id="SSF103473">
    <property type="entry name" value="MFS general substrate transporter"/>
    <property type="match status" value="1"/>
</dbReference>
<evidence type="ECO:0000313" key="13">
    <source>
        <dbReference type="Proteomes" id="UP000193689"/>
    </source>
</evidence>
<feature type="transmembrane region" description="Helical" evidence="10">
    <location>
        <begin position="429"/>
        <end position="447"/>
    </location>
</feature>
<keyword evidence="13" id="KW-1185">Reference proteome</keyword>
<keyword evidence="3 9" id="KW-0813">Transport</keyword>
<dbReference type="AlphaFoldDB" id="A0A1Y2DQP5"/>
<organism evidence="12 13">
    <name type="scientific">Pseudomassariella vexata</name>
    <dbReference type="NCBI Taxonomy" id="1141098"/>
    <lineage>
        <taxon>Eukaryota</taxon>
        <taxon>Fungi</taxon>
        <taxon>Dikarya</taxon>
        <taxon>Ascomycota</taxon>
        <taxon>Pezizomycotina</taxon>
        <taxon>Sordariomycetes</taxon>
        <taxon>Xylariomycetidae</taxon>
        <taxon>Amphisphaeriales</taxon>
        <taxon>Pseudomassariaceae</taxon>
        <taxon>Pseudomassariella</taxon>
    </lineage>
</organism>
<dbReference type="InterPro" id="IPR036259">
    <property type="entry name" value="MFS_trans_sf"/>
</dbReference>
<dbReference type="GO" id="GO:0016020">
    <property type="term" value="C:membrane"/>
    <property type="evidence" value="ECO:0007669"/>
    <property type="project" value="UniProtKB-SubCell"/>
</dbReference>
<dbReference type="PANTHER" id="PTHR48022">
    <property type="entry name" value="PLASTIDIC GLUCOSE TRANSPORTER 4"/>
    <property type="match status" value="1"/>
</dbReference>
<feature type="transmembrane region" description="Helical" evidence="10">
    <location>
        <begin position="324"/>
        <end position="346"/>
    </location>
</feature>
<evidence type="ECO:0000256" key="1">
    <source>
        <dbReference type="ARBA" id="ARBA00004141"/>
    </source>
</evidence>
<dbReference type="Pfam" id="PF00083">
    <property type="entry name" value="Sugar_tr"/>
    <property type="match status" value="1"/>
</dbReference>
<dbReference type="PROSITE" id="PS50850">
    <property type="entry name" value="MFS"/>
    <property type="match status" value="1"/>
</dbReference>
<gene>
    <name evidence="12" type="ORF">BCR38DRAFT_347565</name>
</gene>
<feature type="transmembrane region" description="Helical" evidence="10">
    <location>
        <begin position="125"/>
        <end position="148"/>
    </location>
</feature>
<keyword evidence="7 10" id="KW-0472">Membrane</keyword>
<dbReference type="PRINTS" id="PR00171">
    <property type="entry name" value="SUGRTRNSPORT"/>
</dbReference>
<evidence type="ECO:0000259" key="11">
    <source>
        <dbReference type="PROSITE" id="PS50850"/>
    </source>
</evidence>
<comment type="caution">
    <text evidence="12">The sequence shown here is derived from an EMBL/GenBank/DDBJ whole genome shotgun (WGS) entry which is preliminary data.</text>
</comment>
<sequence>MKNPFLIVEDPIRPVPKAAYGWRIYTLAISASWATAMNGYDVAFIGGTLALPSFQQEYGFKQGTEAYTSFSSNLISIFVGGCFFGGLIGYYFSEVYGRKKQLIGSGMVFAVGATMQVLNGGKLSLLYIGRVATGLGVGASAMCAPIYIAESSPPPIRGRLVGIFDICLEMFACIGFWINYGVERTIPPSRKQCQVPFAVQLIPAGLLLVSMPFMKESPRWLARQGRVEEARKVLSYVYHLPEDHPYVQMEIGEMQAHIDREAQMFGRSFWKSTWKEAAKAGIRNRIILAVCLKVLMSFTGVQAINYYSPRVFQSIGLRGTSTQLLVTGFYGQVKFFSALAAIVFAIDSLGRRPLLIFGSVGCLIPMFYLGTYSKISNSFNSSMNEPDTGGYVAVVMTFLFAISFAVSWLSPPRVFASEIFPNRVRSLGFAVSMSASWIAQFIVVYSAPYMIARIQFGMFFFYGSCTTFAVMFVYLFVPETKGVSMEHMDFIFNGSVWGLKARRDAEEKIAQHEAIIMGIDAGIGTSEDKESV</sequence>
<comment type="similarity">
    <text evidence="2 9">Belongs to the major facilitator superfamily. Sugar transporter (TC 2.A.1.1) family.</text>
</comment>
<comment type="subcellular location">
    <subcellularLocation>
        <location evidence="1">Membrane</location>
        <topology evidence="1">Multi-pass membrane protein</topology>
    </subcellularLocation>
</comment>